<dbReference type="Pfam" id="PF08598">
    <property type="entry name" value="Sds3"/>
    <property type="match status" value="1"/>
</dbReference>
<keyword evidence="3" id="KW-0805">Transcription regulation</keyword>
<keyword evidence="2" id="KW-0678">Repressor</keyword>
<gene>
    <name evidence="8" type="ORF">ALEPTO_LOCUS6583</name>
</gene>
<evidence type="ECO:0000256" key="4">
    <source>
        <dbReference type="ARBA" id="ARBA00023163"/>
    </source>
</evidence>
<comment type="subcellular location">
    <subcellularLocation>
        <location evidence="1">Nucleus</location>
    </subcellularLocation>
</comment>
<protein>
    <submittedName>
        <fullName evidence="8">1716_t:CDS:1</fullName>
    </submittedName>
</protein>
<evidence type="ECO:0000256" key="5">
    <source>
        <dbReference type="ARBA" id="ARBA00023242"/>
    </source>
</evidence>
<dbReference type="AlphaFoldDB" id="A0A9N9BJM4"/>
<feature type="coiled-coil region" evidence="6">
    <location>
        <begin position="148"/>
        <end position="194"/>
    </location>
</feature>
<dbReference type="GO" id="GO:0010468">
    <property type="term" value="P:regulation of gene expression"/>
    <property type="evidence" value="ECO:0007669"/>
    <property type="project" value="UniProtKB-ARBA"/>
</dbReference>
<keyword evidence="4" id="KW-0804">Transcription</keyword>
<dbReference type="SMART" id="SM01401">
    <property type="entry name" value="Sds3"/>
    <property type="match status" value="1"/>
</dbReference>
<evidence type="ECO:0000256" key="1">
    <source>
        <dbReference type="ARBA" id="ARBA00004123"/>
    </source>
</evidence>
<evidence type="ECO:0000313" key="8">
    <source>
        <dbReference type="EMBL" id="CAG8565993.1"/>
    </source>
</evidence>
<evidence type="ECO:0000256" key="3">
    <source>
        <dbReference type="ARBA" id="ARBA00023015"/>
    </source>
</evidence>
<feature type="region of interest" description="Disordered" evidence="7">
    <location>
        <begin position="28"/>
        <end position="68"/>
    </location>
</feature>
<evidence type="ECO:0000256" key="2">
    <source>
        <dbReference type="ARBA" id="ARBA00022491"/>
    </source>
</evidence>
<sequence length="264" mass="30650">MNILIEGTASGDPDLHIADTMGLEALEDEMEERGEDPVSDGEHNHNHQPVTTTTVEINKPPRKKTAASSKLNQAAEINEKMLRMEAELESCKEKLYQEYMNEIINEMKGIQDGTSPEYEERLQMLIEERDATIFRANTYREYLIEISERIFDEEVAQAEQDYERERQDLIEKLLADVEDRRRRLKEEQANYDLMHDSTFEASTRQNSRKLRERIGIKEVEPKPKRPKASVKVAHDEYISDLAEMWDDPLNPSKKSASSHKKKNA</sequence>
<dbReference type="Proteomes" id="UP000789508">
    <property type="component" value="Unassembled WGS sequence"/>
</dbReference>
<accession>A0A9N9BJM4</accession>
<dbReference type="PANTHER" id="PTHR21964">
    <property type="entry name" value="BREAST CANCER METASTASIS-SUPPRESSOR 1"/>
    <property type="match status" value="1"/>
</dbReference>
<comment type="caution">
    <text evidence="8">The sequence shown here is derived from an EMBL/GenBank/DDBJ whole genome shotgun (WGS) entry which is preliminary data.</text>
</comment>
<evidence type="ECO:0000256" key="6">
    <source>
        <dbReference type="SAM" id="Coils"/>
    </source>
</evidence>
<name>A0A9N9BJM4_9GLOM</name>
<dbReference type="OrthoDB" id="70376at2759"/>
<keyword evidence="5" id="KW-0539">Nucleus</keyword>
<organism evidence="8 9">
    <name type="scientific">Ambispora leptoticha</name>
    <dbReference type="NCBI Taxonomy" id="144679"/>
    <lineage>
        <taxon>Eukaryota</taxon>
        <taxon>Fungi</taxon>
        <taxon>Fungi incertae sedis</taxon>
        <taxon>Mucoromycota</taxon>
        <taxon>Glomeromycotina</taxon>
        <taxon>Glomeromycetes</taxon>
        <taxon>Archaeosporales</taxon>
        <taxon>Ambisporaceae</taxon>
        <taxon>Ambispora</taxon>
    </lineage>
</organism>
<proteinExistence type="predicted"/>
<feature type="compositionally biased region" description="Acidic residues" evidence="7">
    <location>
        <begin position="28"/>
        <end position="39"/>
    </location>
</feature>
<dbReference type="InterPro" id="IPR013907">
    <property type="entry name" value="Sds3"/>
</dbReference>
<feature type="compositionally biased region" description="Polar residues" evidence="7">
    <location>
        <begin position="47"/>
        <end position="56"/>
    </location>
</feature>
<keyword evidence="9" id="KW-1185">Reference proteome</keyword>
<evidence type="ECO:0000313" key="9">
    <source>
        <dbReference type="Proteomes" id="UP000789508"/>
    </source>
</evidence>
<reference evidence="8" key="1">
    <citation type="submission" date="2021-06" db="EMBL/GenBank/DDBJ databases">
        <authorList>
            <person name="Kallberg Y."/>
            <person name="Tangrot J."/>
            <person name="Rosling A."/>
        </authorList>
    </citation>
    <scope>NUCLEOTIDE SEQUENCE</scope>
    <source>
        <strain evidence="8">FL130A</strain>
    </source>
</reference>
<feature type="compositionally biased region" description="Basic and acidic residues" evidence="7">
    <location>
        <begin position="212"/>
        <end position="223"/>
    </location>
</feature>
<dbReference type="GO" id="GO:0005654">
    <property type="term" value="C:nucleoplasm"/>
    <property type="evidence" value="ECO:0007669"/>
    <property type="project" value="UniProtKB-ARBA"/>
</dbReference>
<feature type="region of interest" description="Disordered" evidence="7">
    <location>
        <begin position="196"/>
        <end position="264"/>
    </location>
</feature>
<keyword evidence="6" id="KW-0175">Coiled coil</keyword>
<evidence type="ECO:0000256" key="7">
    <source>
        <dbReference type="SAM" id="MobiDB-lite"/>
    </source>
</evidence>
<dbReference type="EMBL" id="CAJVPS010002337">
    <property type="protein sequence ID" value="CAG8565993.1"/>
    <property type="molecule type" value="Genomic_DNA"/>
</dbReference>